<organism evidence="1">
    <name type="scientific">hydrocarbon metagenome</name>
    <dbReference type="NCBI Taxonomy" id="938273"/>
    <lineage>
        <taxon>unclassified sequences</taxon>
        <taxon>metagenomes</taxon>
        <taxon>ecological metagenomes</taxon>
    </lineage>
</organism>
<evidence type="ECO:0000313" key="1">
    <source>
        <dbReference type="EMBL" id="KUG26917.1"/>
    </source>
</evidence>
<comment type="caution">
    <text evidence="1">The sequence shown here is derived from an EMBL/GenBank/DDBJ whole genome shotgun (WGS) entry which is preliminary data.</text>
</comment>
<dbReference type="AlphaFoldDB" id="A0A0W8G1C9"/>
<accession>A0A0W8G1C9</accession>
<proteinExistence type="predicted"/>
<gene>
    <name evidence="1" type="ORF">ASZ90_003224</name>
</gene>
<dbReference type="EMBL" id="LNQE01000386">
    <property type="protein sequence ID" value="KUG26917.1"/>
    <property type="molecule type" value="Genomic_DNA"/>
</dbReference>
<name>A0A0W8G1C9_9ZZZZ</name>
<reference evidence="1" key="1">
    <citation type="journal article" date="2015" name="Proc. Natl. Acad. Sci. U.S.A.">
        <title>Networks of energetic and metabolic interactions define dynamics in microbial communities.</title>
        <authorList>
            <person name="Embree M."/>
            <person name="Liu J.K."/>
            <person name="Al-Bassam M.M."/>
            <person name="Zengler K."/>
        </authorList>
    </citation>
    <scope>NUCLEOTIDE SEQUENCE</scope>
</reference>
<protein>
    <submittedName>
        <fullName evidence="1">Uncharacterized protein</fullName>
    </submittedName>
</protein>
<sequence>MYSNSNCPKFRFTFLRVYKCTFFFRAGEFSNGRETTGN</sequence>